<feature type="signal peptide" evidence="4">
    <location>
        <begin position="1"/>
        <end position="23"/>
    </location>
</feature>
<keyword evidence="3" id="KW-0472">Membrane</keyword>
<dbReference type="Pfam" id="PF02298">
    <property type="entry name" value="Cu_bind_like"/>
    <property type="match status" value="1"/>
</dbReference>
<feature type="domain" description="Phytocyanin" evidence="5">
    <location>
        <begin position="28"/>
        <end position="130"/>
    </location>
</feature>
<evidence type="ECO:0000256" key="1">
    <source>
        <dbReference type="ARBA" id="ARBA00023157"/>
    </source>
</evidence>
<keyword evidence="7" id="KW-1185">Reference proteome</keyword>
<evidence type="ECO:0000313" key="7">
    <source>
        <dbReference type="Proteomes" id="UP000516437"/>
    </source>
</evidence>
<evidence type="ECO:0000313" key="6">
    <source>
        <dbReference type="EMBL" id="KAB1199386.1"/>
    </source>
</evidence>
<dbReference type="Proteomes" id="UP000516437">
    <property type="component" value="Unassembled WGS sequence"/>
</dbReference>
<evidence type="ECO:0000256" key="2">
    <source>
        <dbReference type="ARBA" id="ARBA00023180"/>
    </source>
</evidence>
<feature type="transmembrane region" description="Helical" evidence="3">
    <location>
        <begin position="142"/>
        <end position="162"/>
    </location>
</feature>
<keyword evidence="3" id="KW-0812">Transmembrane</keyword>
<evidence type="ECO:0000259" key="5">
    <source>
        <dbReference type="PROSITE" id="PS51485"/>
    </source>
</evidence>
<proteinExistence type="predicted"/>
<name>A0A6A1UGK6_9ROSI</name>
<evidence type="ECO:0000256" key="4">
    <source>
        <dbReference type="SAM" id="SignalP"/>
    </source>
</evidence>
<dbReference type="Gene3D" id="2.60.40.420">
    <property type="entry name" value="Cupredoxins - blue copper proteins"/>
    <property type="match status" value="1"/>
</dbReference>
<dbReference type="GO" id="GO:0005886">
    <property type="term" value="C:plasma membrane"/>
    <property type="evidence" value="ECO:0007669"/>
    <property type="project" value="TreeGrafter"/>
</dbReference>
<reference evidence="6 7" key="1">
    <citation type="journal article" date="2019" name="Plant Biotechnol. J.">
        <title>The red bayberry genome and genetic basis of sex determination.</title>
        <authorList>
            <person name="Jia H.M."/>
            <person name="Jia H.J."/>
            <person name="Cai Q.L."/>
            <person name="Wang Y."/>
            <person name="Zhao H.B."/>
            <person name="Yang W.F."/>
            <person name="Wang G.Y."/>
            <person name="Li Y.H."/>
            <person name="Zhan D.L."/>
            <person name="Shen Y.T."/>
            <person name="Niu Q.F."/>
            <person name="Chang L."/>
            <person name="Qiu J."/>
            <person name="Zhao L."/>
            <person name="Xie H.B."/>
            <person name="Fu W.Y."/>
            <person name="Jin J."/>
            <person name="Li X.W."/>
            <person name="Jiao Y."/>
            <person name="Zhou C.C."/>
            <person name="Tu T."/>
            <person name="Chai C.Y."/>
            <person name="Gao J.L."/>
            <person name="Fan L.J."/>
            <person name="van de Weg E."/>
            <person name="Wang J.Y."/>
            <person name="Gao Z.S."/>
        </authorList>
    </citation>
    <scope>NUCLEOTIDE SEQUENCE [LARGE SCALE GENOMIC DNA]</scope>
    <source>
        <tissue evidence="6">Leaves</tissue>
    </source>
</reference>
<dbReference type="OrthoDB" id="2015260at2759"/>
<accession>A0A6A1UGK6</accession>
<dbReference type="EMBL" id="RXIC02000471">
    <property type="protein sequence ID" value="KAB1199386.1"/>
    <property type="molecule type" value="Genomic_DNA"/>
</dbReference>
<comment type="caution">
    <text evidence="6">The sequence shown here is derived from an EMBL/GenBank/DDBJ whole genome shotgun (WGS) entry which is preliminary data.</text>
</comment>
<sequence length="163" mass="17496">MASRMGLIGCLVIVVALLKCATAHETQIDYQVGDSFGWAVPPNTSYYSTWASTKTFYLGDSFSFNWTGPIGNQNVVPVSKPYYDNCTEGPGIIYALPVTYTPPSTGTYYFICITSDHCERGQKIAITILPAVGSPKSSASSLTVGAFFAVLSTTAVISFLTFV</sequence>
<keyword evidence="1" id="KW-1015">Disulfide bond</keyword>
<organism evidence="6 7">
    <name type="scientific">Morella rubra</name>
    <name type="common">Chinese bayberry</name>
    <dbReference type="NCBI Taxonomy" id="262757"/>
    <lineage>
        <taxon>Eukaryota</taxon>
        <taxon>Viridiplantae</taxon>
        <taxon>Streptophyta</taxon>
        <taxon>Embryophyta</taxon>
        <taxon>Tracheophyta</taxon>
        <taxon>Spermatophyta</taxon>
        <taxon>Magnoliopsida</taxon>
        <taxon>eudicotyledons</taxon>
        <taxon>Gunneridae</taxon>
        <taxon>Pentapetalae</taxon>
        <taxon>rosids</taxon>
        <taxon>fabids</taxon>
        <taxon>Fagales</taxon>
        <taxon>Myricaceae</taxon>
        <taxon>Morella</taxon>
    </lineage>
</organism>
<dbReference type="InterPro" id="IPR008972">
    <property type="entry name" value="Cupredoxin"/>
</dbReference>
<keyword evidence="3" id="KW-1133">Transmembrane helix</keyword>
<protein>
    <submittedName>
        <fullName evidence="6">Blue copper protein</fullName>
    </submittedName>
</protein>
<dbReference type="FunFam" id="2.60.40.420:FF:000034">
    <property type="entry name" value="Cupredoxin superfamily protein"/>
    <property type="match status" value="1"/>
</dbReference>
<keyword evidence="2" id="KW-0325">Glycoprotein</keyword>
<evidence type="ECO:0000256" key="3">
    <source>
        <dbReference type="SAM" id="Phobius"/>
    </source>
</evidence>
<dbReference type="PROSITE" id="PS51485">
    <property type="entry name" value="PHYTOCYANIN"/>
    <property type="match status" value="1"/>
</dbReference>
<dbReference type="PANTHER" id="PTHR33021:SF498">
    <property type="entry name" value="UMECYANIN-LIKE"/>
    <property type="match status" value="1"/>
</dbReference>
<feature type="chain" id="PRO_5025516214" evidence="4">
    <location>
        <begin position="24"/>
        <end position="163"/>
    </location>
</feature>
<dbReference type="PANTHER" id="PTHR33021">
    <property type="entry name" value="BLUE COPPER PROTEIN"/>
    <property type="match status" value="1"/>
</dbReference>
<dbReference type="SUPFAM" id="SSF49503">
    <property type="entry name" value="Cupredoxins"/>
    <property type="match status" value="1"/>
</dbReference>
<gene>
    <name evidence="6" type="ORF">CJ030_MR0G024277</name>
</gene>
<dbReference type="InterPro" id="IPR003245">
    <property type="entry name" value="Phytocyanin_dom"/>
</dbReference>
<dbReference type="InterPro" id="IPR039391">
    <property type="entry name" value="Phytocyanin-like"/>
</dbReference>
<keyword evidence="4" id="KW-0732">Signal</keyword>
<dbReference type="GO" id="GO:0009055">
    <property type="term" value="F:electron transfer activity"/>
    <property type="evidence" value="ECO:0007669"/>
    <property type="project" value="InterPro"/>
</dbReference>
<dbReference type="AlphaFoldDB" id="A0A6A1UGK6"/>